<evidence type="ECO:0000313" key="3">
    <source>
        <dbReference type="EMBL" id="GBE79258.1"/>
    </source>
</evidence>
<dbReference type="AlphaFoldDB" id="A0A401GAR3"/>
<feature type="compositionally biased region" description="Basic residues" evidence="2">
    <location>
        <begin position="491"/>
        <end position="501"/>
    </location>
</feature>
<feature type="compositionally biased region" description="Acidic residues" evidence="2">
    <location>
        <begin position="517"/>
        <end position="528"/>
    </location>
</feature>
<dbReference type="STRING" id="139825.A0A401GAR3"/>
<dbReference type="InParanoid" id="A0A401GAR3"/>
<feature type="region of interest" description="Disordered" evidence="2">
    <location>
        <begin position="116"/>
        <end position="138"/>
    </location>
</feature>
<proteinExistence type="predicted"/>
<dbReference type="GeneID" id="38776175"/>
<keyword evidence="1" id="KW-0175">Coiled coil</keyword>
<feature type="region of interest" description="Disordered" evidence="2">
    <location>
        <begin position="287"/>
        <end position="315"/>
    </location>
</feature>
<organism evidence="3 4">
    <name type="scientific">Sparassis crispa</name>
    <dbReference type="NCBI Taxonomy" id="139825"/>
    <lineage>
        <taxon>Eukaryota</taxon>
        <taxon>Fungi</taxon>
        <taxon>Dikarya</taxon>
        <taxon>Basidiomycota</taxon>
        <taxon>Agaricomycotina</taxon>
        <taxon>Agaricomycetes</taxon>
        <taxon>Polyporales</taxon>
        <taxon>Sparassidaceae</taxon>
        <taxon>Sparassis</taxon>
    </lineage>
</organism>
<dbReference type="OrthoDB" id="3264915at2759"/>
<dbReference type="EMBL" id="BFAD01000002">
    <property type="protein sequence ID" value="GBE79258.1"/>
    <property type="molecule type" value="Genomic_DNA"/>
</dbReference>
<accession>A0A401GAR3</accession>
<feature type="coiled-coil region" evidence="1">
    <location>
        <begin position="44"/>
        <end position="113"/>
    </location>
</feature>
<sequence>MQMTAHLSSASDAATLLGLAHIDTSMADEPANGEQGVTVKRAKTAALIAQVSNHQMRLELLEEEKVMLQAELEEMKKLLHTYSARYTAVSERLDKQADLISELQTLVADLQERCISSDESNGSAEGSDSDDEVLDEKEKRRIEDSVAALKDTSYRELVRQAFQTRMGIPNLKPMSLPWWPKDGEPLPIDPATKTELMRFRWDLGWDAVENFENISTLVRMIMQQGGELVPTAVKAVRALGRVDVEDSVKKKFLALEKALRDAHKIEGRGRSVTAQIEIDGIDVLPSEEANSKLPARGQKKPSHRTSHTKGKLQVRKRKCAHLPKESMWHDPKYDAVFTDSLMSDDEDELNEKGEFTGHYISKAPTYRSQVLIDLFREIDAARDPTPSSKYIPCIKAVETIDEPPKVSKLLKNKARRWMIDPHWLAVETNQQYDVESHIVNSGRAWGDDEDPEETLEKQKRMREEKAVIVKNKKARLAENAQDKGEGSSKQKVVKKKGKGKIVKVSTGGDAGKGQNAAEDDDNDLYFDD</sequence>
<feature type="compositionally biased region" description="Basic and acidic residues" evidence="2">
    <location>
        <begin position="454"/>
        <end position="467"/>
    </location>
</feature>
<reference evidence="3 4" key="1">
    <citation type="journal article" date="2018" name="Sci. Rep.">
        <title>Genome sequence of the cauliflower mushroom Sparassis crispa (Hanabiratake) and its association with beneficial usage.</title>
        <authorList>
            <person name="Kiyama R."/>
            <person name="Furutani Y."/>
            <person name="Kawaguchi K."/>
            <person name="Nakanishi T."/>
        </authorList>
    </citation>
    <scope>NUCLEOTIDE SEQUENCE [LARGE SCALE GENOMIC DNA]</scope>
</reference>
<name>A0A401GAR3_9APHY</name>
<dbReference type="Proteomes" id="UP000287166">
    <property type="component" value="Unassembled WGS sequence"/>
</dbReference>
<protein>
    <submittedName>
        <fullName evidence="3">Uncharacterized protein</fullName>
    </submittedName>
</protein>
<evidence type="ECO:0000256" key="1">
    <source>
        <dbReference type="SAM" id="Coils"/>
    </source>
</evidence>
<feature type="compositionally biased region" description="Basic residues" evidence="2">
    <location>
        <begin position="297"/>
        <end position="315"/>
    </location>
</feature>
<dbReference type="RefSeq" id="XP_027610171.1">
    <property type="nucleotide sequence ID" value="XM_027754370.1"/>
</dbReference>
<evidence type="ECO:0000313" key="4">
    <source>
        <dbReference type="Proteomes" id="UP000287166"/>
    </source>
</evidence>
<feature type="compositionally biased region" description="Polar residues" evidence="2">
    <location>
        <begin position="117"/>
        <end position="126"/>
    </location>
</feature>
<gene>
    <name evidence="3" type="ORF">SCP_0204560</name>
</gene>
<feature type="region of interest" description="Disordered" evidence="2">
    <location>
        <begin position="443"/>
        <end position="528"/>
    </location>
</feature>
<evidence type="ECO:0000256" key="2">
    <source>
        <dbReference type="SAM" id="MobiDB-lite"/>
    </source>
</evidence>
<keyword evidence="4" id="KW-1185">Reference proteome</keyword>
<comment type="caution">
    <text evidence="3">The sequence shown here is derived from an EMBL/GenBank/DDBJ whole genome shotgun (WGS) entry which is preliminary data.</text>
</comment>